<reference evidence="11" key="1">
    <citation type="submission" date="2023-03" db="EMBL/GenBank/DDBJ databases">
        <authorList>
            <person name="Steffen K."/>
            <person name="Cardenas P."/>
        </authorList>
    </citation>
    <scope>NUCLEOTIDE SEQUENCE</scope>
</reference>
<dbReference type="EC" id="1.1.1.267" evidence="5"/>
<dbReference type="InterPro" id="IPR026877">
    <property type="entry name" value="DXPR_C"/>
</dbReference>
<dbReference type="SUPFAM" id="SSF69055">
    <property type="entry name" value="1-deoxy-D-xylulose-5-phosphate reductoisomerase, C-terminal domain"/>
    <property type="match status" value="1"/>
</dbReference>
<evidence type="ECO:0000256" key="1">
    <source>
        <dbReference type="ARBA" id="ARBA00001936"/>
    </source>
</evidence>
<gene>
    <name evidence="11" type="ORF">GBAR_LOCUS8067</name>
</gene>
<evidence type="ECO:0000313" key="12">
    <source>
        <dbReference type="Proteomes" id="UP001174909"/>
    </source>
</evidence>
<comment type="cofactor">
    <cofactor evidence="1">
        <name>Mn(2+)</name>
        <dbReference type="ChEBI" id="CHEBI:29035"/>
    </cofactor>
</comment>
<dbReference type="EMBL" id="CASHTH010001195">
    <property type="protein sequence ID" value="CAI8012570.1"/>
    <property type="molecule type" value="Genomic_DNA"/>
</dbReference>
<dbReference type="Pfam" id="PF13288">
    <property type="entry name" value="DXPR_C"/>
    <property type="match status" value="1"/>
</dbReference>
<evidence type="ECO:0000256" key="7">
    <source>
        <dbReference type="ARBA" id="ARBA00023002"/>
    </source>
</evidence>
<feature type="domain" description="1-deoxy-D-xylulose 5-phosphate reductoisomerase C-terminal" evidence="9">
    <location>
        <begin position="17"/>
        <end position="99"/>
    </location>
</feature>
<proteinExistence type="inferred from homology"/>
<dbReference type="Gene3D" id="1.10.1740.10">
    <property type="match status" value="1"/>
</dbReference>
<evidence type="ECO:0000256" key="6">
    <source>
        <dbReference type="ARBA" id="ARBA00022723"/>
    </source>
</evidence>
<evidence type="ECO:0000256" key="4">
    <source>
        <dbReference type="ARBA" id="ARBA00006825"/>
    </source>
</evidence>
<comment type="caution">
    <text evidence="11">The sequence shown here is derived from an EMBL/GenBank/DDBJ whole genome shotgun (WGS) entry which is preliminary data.</text>
</comment>
<keyword evidence="12" id="KW-1185">Reference proteome</keyword>
<dbReference type="Pfam" id="PF08436">
    <property type="entry name" value="DXP_redisom_C"/>
    <property type="match status" value="1"/>
</dbReference>
<dbReference type="PANTHER" id="PTHR30525">
    <property type="entry name" value="1-DEOXY-D-XYLULOSE 5-PHOSPHATE REDUCTOISOMERASE"/>
    <property type="match status" value="1"/>
</dbReference>
<evidence type="ECO:0000256" key="3">
    <source>
        <dbReference type="ARBA" id="ARBA00005094"/>
    </source>
</evidence>
<name>A0AA35RJA5_GEOBA</name>
<dbReference type="AlphaFoldDB" id="A0AA35RJA5"/>
<keyword evidence="7" id="KW-0560">Oxidoreductase</keyword>
<sequence>MAGAHLKRVADENGGTILPIDSEPNALWQCVIGEKSSPKRYIITASGGAFRDRTPQELANVTPEEALKHPTWSMGKKITIDSATLMNKAFEVIETASLFDATLDEIDVVIHRQSIVHSLVEMEDGSIKAQLSLPDMRHPIQFALFYPERRPNDTLPKFDLLDAYELTFEAMDPSKYPCFDLAMKYARIGGTYNAVLAGADEAAVDLFLDRKIKFTEIANEIQTTIDLHEAKTEFTVEDAIAAAQWAYETTTTRHSTV</sequence>
<dbReference type="InterPro" id="IPR036169">
    <property type="entry name" value="DXPR_C_sf"/>
</dbReference>
<dbReference type="GO" id="GO:0070402">
    <property type="term" value="F:NADPH binding"/>
    <property type="evidence" value="ECO:0007669"/>
    <property type="project" value="TreeGrafter"/>
</dbReference>
<organism evidence="11 12">
    <name type="scientific">Geodia barretti</name>
    <name type="common">Barrett's horny sponge</name>
    <dbReference type="NCBI Taxonomy" id="519541"/>
    <lineage>
        <taxon>Eukaryota</taxon>
        <taxon>Metazoa</taxon>
        <taxon>Porifera</taxon>
        <taxon>Demospongiae</taxon>
        <taxon>Heteroscleromorpha</taxon>
        <taxon>Tetractinellida</taxon>
        <taxon>Astrophorina</taxon>
        <taxon>Geodiidae</taxon>
        <taxon>Geodia</taxon>
    </lineage>
</organism>
<dbReference type="InterPro" id="IPR003821">
    <property type="entry name" value="DXP_reductoisomerase"/>
</dbReference>
<evidence type="ECO:0000313" key="11">
    <source>
        <dbReference type="EMBL" id="CAI8012570.1"/>
    </source>
</evidence>
<comment type="pathway">
    <text evidence="3">Isoprenoid biosynthesis; isopentenyl diphosphate biosynthesis via DXP pathway; isopentenyl diphosphate from 1-deoxy-D-xylulose 5-phosphate: step 1/6.</text>
</comment>
<dbReference type="GO" id="GO:0030145">
    <property type="term" value="F:manganese ion binding"/>
    <property type="evidence" value="ECO:0007669"/>
    <property type="project" value="TreeGrafter"/>
</dbReference>
<evidence type="ECO:0000259" key="10">
    <source>
        <dbReference type="Pfam" id="PF13288"/>
    </source>
</evidence>
<dbReference type="SUPFAM" id="SSF55347">
    <property type="entry name" value="Glyceraldehyde-3-phosphate dehydrogenase-like, C-terminal domain"/>
    <property type="match status" value="1"/>
</dbReference>
<feature type="domain" description="DXP reductoisomerase C-terminal" evidence="10">
    <location>
        <begin position="131"/>
        <end position="247"/>
    </location>
</feature>
<dbReference type="PANTHER" id="PTHR30525:SF0">
    <property type="entry name" value="1-DEOXY-D-XYLULOSE 5-PHOSPHATE REDUCTOISOMERASE, CHLOROPLASTIC"/>
    <property type="match status" value="1"/>
</dbReference>
<evidence type="ECO:0000256" key="8">
    <source>
        <dbReference type="ARBA" id="ARBA00048543"/>
    </source>
</evidence>
<evidence type="ECO:0000259" key="9">
    <source>
        <dbReference type="Pfam" id="PF08436"/>
    </source>
</evidence>
<dbReference type="GO" id="GO:0030604">
    <property type="term" value="F:1-deoxy-D-xylulose-5-phosphate reductoisomerase activity"/>
    <property type="evidence" value="ECO:0007669"/>
    <property type="project" value="UniProtKB-EC"/>
</dbReference>
<comment type="similarity">
    <text evidence="4">Belongs to the DXR family.</text>
</comment>
<accession>A0AA35RJA5</accession>
<comment type="catalytic activity">
    <reaction evidence="8">
        <text>2-C-methyl-D-erythritol 4-phosphate + NADP(+) = 1-deoxy-D-xylulose 5-phosphate + NADPH + H(+)</text>
        <dbReference type="Rhea" id="RHEA:13717"/>
        <dbReference type="ChEBI" id="CHEBI:15378"/>
        <dbReference type="ChEBI" id="CHEBI:57783"/>
        <dbReference type="ChEBI" id="CHEBI:57792"/>
        <dbReference type="ChEBI" id="CHEBI:58262"/>
        <dbReference type="ChEBI" id="CHEBI:58349"/>
        <dbReference type="EC" id="1.1.1.267"/>
    </reaction>
    <physiologicalReaction direction="right-to-left" evidence="8">
        <dbReference type="Rhea" id="RHEA:13719"/>
    </physiologicalReaction>
</comment>
<evidence type="ECO:0000256" key="2">
    <source>
        <dbReference type="ARBA" id="ARBA00001946"/>
    </source>
</evidence>
<keyword evidence="6" id="KW-0479">Metal-binding</keyword>
<dbReference type="InterPro" id="IPR013644">
    <property type="entry name" value="DXP_reductoisomerase_C"/>
</dbReference>
<protein>
    <recommendedName>
        <fullName evidence="5">1-deoxy-D-xylulose-5-phosphate reductoisomerase</fullName>
        <ecNumber evidence="5">1.1.1.267</ecNumber>
    </recommendedName>
</protein>
<dbReference type="GO" id="GO:0008299">
    <property type="term" value="P:isoprenoid biosynthetic process"/>
    <property type="evidence" value="ECO:0007669"/>
    <property type="project" value="InterPro"/>
</dbReference>
<evidence type="ECO:0000256" key="5">
    <source>
        <dbReference type="ARBA" id="ARBA00012366"/>
    </source>
</evidence>
<dbReference type="Proteomes" id="UP001174909">
    <property type="component" value="Unassembled WGS sequence"/>
</dbReference>
<comment type="cofactor">
    <cofactor evidence="2">
        <name>Mg(2+)</name>
        <dbReference type="ChEBI" id="CHEBI:18420"/>
    </cofactor>
</comment>